<feature type="transmembrane region" description="Helical" evidence="7">
    <location>
        <begin position="21"/>
        <end position="41"/>
    </location>
</feature>
<dbReference type="GO" id="GO:0005886">
    <property type="term" value="C:plasma membrane"/>
    <property type="evidence" value="ECO:0007669"/>
    <property type="project" value="UniProtKB-SubCell"/>
</dbReference>
<feature type="transmembrane region" description="Helical" evidence="7">
    <location>
        <begin position="369"/>
        <end position="392"/>
    </location>
</feature>
<feature type="transmembrane region" description="Helical" evidence="7">
    <location>
        <begin position="285"/>
        <end position="310"/>
    </location>
</feature>
<evidence type="ECO:0000256" key="7">
    <source>
        <dbReference type="SAM" id="Phobius"/>
    </source>
</evidence>
<evidence type="ECO:0000256" key="5">
    <source>
        <dbReference type="ARBA" id="ARBA00023136"/>
    </source>
</evidence>
<dbReference type="EMBL" id="SSGG01000035">
    <property type="protein sequence ID" value="TXI38022.1"/>
    <property type="molecule type" value="Genomic_DNA"/>
</dbReference>
<dbReference type="AlphaFoldDB" id="A0A5C7WM24"/>
<evidence type="ECO:0000256" key="2">
    <source>
        <dbReference type="ARBA" id="ARBA00022475"/>
    </source>
</evidence>
<dbReference type="Proteomes" id="UP000321374">
    <property type="component" value="Unassembled WGS sequence"/>
</dbReference>
<evidence type="ECO:0000259" key="9">
    <source>
        <dbReference type="Pfam" id="PF12704"/>
    </source>
</evidence>
<evidence type="ECO:0000313" key="11">
    <source>
        <dbReference type="Proteomes" id="UP000321374"/>
    </source>
</evidence>
<accession>A0A5C7WM24</accession>
<comment type="caution">
    <text evidence="10">The sequence shown here is derived from an EMBL/GenBank/DDBJ whole genome shotgun (WGS) entry which is preliminary data.</text>
</comment>
<evidence type="ECO:0000313" key="10">
    <source>
        <dbReference type="EMBL" id="TXI38022.1"/>
    </source>
</evidence>
<dbReference type="Pfam" id="PF02687">
    <property type="entry name" value="FtsX"/>
    <property type="match status" value="1"/>
</dbReference>
<dbReference type="STRING" id="1122236.GCA_000378225_02322"/>
<proteinExistence type="inferred from homology"/>
<keyword evidence="3 7" id="KW-0812">Transmembrane</keyword>
<sequence>MFSAMLGEAWHAMGANRLRTFLTMLGMVIGVSAVVLMMAIGQGAEASVKRSISAMGSHLFVVLSGPPRMGGARTATGNAPSLNVRDANAMNELYGVVGVAPVTMGKGQIVYASNNWNTDIIGTTPEYMDIRGWGLSAGYPFSSSDTRSATRVALLGKTVVQNLFGEDADTDAVGKTIRINQRPFVVLGVLESKGQTLDGRDQDDTIIVPLTTAQRKLFGNQLPGTVRQIMVQAESDNVMGMVEDALNSLLNQRHNIREGADSDFSVRNLTAIANSAAETARTMSLLLGAIASVSLLVGGIGIMNIMLVSVTERTREIGIRMAIGARERDILLQFLLEAIMISIVGCLIGIVIGVSGAILVSVFTQAEVIISSASVLIAFSVAASIGVFFGFYPARKAARLNPIEALRYQ</sequence>
<gene>
    <name evidence="10" type="ORF">E6Q51_01955</name>
</gene>
<name>A0A5C7WM24_METME</name>
<dbReference type="InterPro" id="IPR050250">
    <property type="entry name" value="Macrolide_Exporter_MacB"/>
</dbReference>
<organism evidence="10 11">
    <name type="scientific">Methylophilus methylotrophus</name>
    <name type="common">Bacterium W3A1</name>
    <dbReference type="NCBI Taxonomy" id="17"/>
    <lineage>
        <taxon>Bacteria</taxon>
        <taxon>Pseudomonadati</taxon>
        <taxon>Pseudomonadota</taxon>
        <taxon>Betaproteobacteria</taxon>
        <taxon>Nitrosomonadales</taxon>
        <taxon>Methylophilaceae</taxon>
        <taxon>Methylophilus</taxon>
    </lineage>
</organism>
<reference evidence="10 11" key="1">
    <citation type="submission" date="2018-09" db="EMBL/GenBank/DDBJ databases">
        <title>Metagenome Assembled Genomes from an Advanced Water Purification Facility.</title>
        <authorList>
            <person name="Stamps B.W."/>
            <person name="Spear J.R."/>
        </authorList>
    </citation>
    <scope>NUCLEOTIDE SEQUENCE [LARGE SCALE GENOMIC DNA]</scope>
    <source>
        <strain evidence="10">Bin_42_2</strain>
    </source>
</reference>
<keyword evidence="2" id="KW-1003">Cell membrane</keyword>
<dbReference type="InterPro" id="IPR003838">
    <property type="entry name" value="ABC3_permease_C"/>
</dbReference>
<evidence type="ECO:0000256" key="3">
    <source>
        <dbReference type="ARBA" id="ARBA00022692"/>
    </source>
</evidence>
<keyword evidence="4 7" id="KW-1133">Transmembrane helix</keyword>
<dbReference type="InterPro" id="IPR025857">
    <property type="entry name" value="MacB_PCD"/>
</dbReference>
<evidence type="ECO:0000256" key="1">
    <source>
        <dbReference type="ARBA" id="ARBA00004651"/>
    </source>
</evidence>
<dbReference type="GO" id="GO:0022857">
    <property type="term" value="F:transmembrane transporter activity"/>
    <property type="evidence" value="ECO:0007669"/>
    <property type="project" value="TreeGrafter"/>
</dbReference>
<protein>
    <submittedName>
        <fullName evidence="10">FtsX-like permease family protein</fullName>
    </submittedName>
</protein>
<dbReference type="Pfam" id="PF12704">
    <property type="entry name" value="MacB_PCD"/>
    <property type="match status" value="1"/>
</dbReference>
<evidence type="ECO:0000256" key="6">
    <source>
        <dbReference type="ARBA" id="ARBA00038076"/>
    </source>
</evidence>
<keyword evidence="5 7" id="KW-0472">Membrane</keyword>
<evidence type="ECO:0000259" key="8">
    <source>
        <dbReference type="Pfam" id="PF02687"/>
    </source>
</evidence>
<dbReference type="PANTHER" id="PTHR30572">
    <property type="entry name" value="MEMBRANE COMPONENT OF TRANSPORTER-RELATED"/>
    <property type="match status" value="1"/>
</dbReference>
<comment type="similarity">
    <text evidence="6">Belongs to the ABC-4 integral membrane protein family.</text>
</comment>
<feature type="domain" description="MacB-like periplasmic core" evidence="9">
    <location>
        <begin position="20"/>
        <end position="248"/>
    </location>
</feature>
<feature type="domain" description="ABC3 transporter permease C-terminal" evidence="8">
    <location>
        <begin position="289"/>
        <end position="402"/>
    </location>
</feature>
<feature type="transmembrane region" description="Helical" evidence="7">
    <location>
        <begin position="330"/>
        <end position="363"/>
    </location>
</feature>
<evidence type="ECO:0000256" key="4">
    <source>
        <dbReference type="ARBA" id="ARBA00022989"/>
    </source>
</evidence>
<dbReference type="PANTHER" id="PTHR30572:SF4">
    <property type="entry name" value="ABC TRANSPORTER PERMEASE YTRF"/>
    <property type="match status" value="1"/>
</dbReference>
<comment type="subcellular location">
    <subcellularLocation>
        <location evidence="1">Cell membrane</location>
        <topology evidence="1">Multi-pass membrane protein</topology>
    </subcellularLocation>
</comment>